<accession>A0AAD7NI14</accession>
<proteinExistence type="predicted"/>
<feature type="region of interest" description="Disordered" evidence="1">
    <location>
        <begin position="23"/>
        <end position="42"/>
    </location>
</feature>
<dbReference type="AlphaFoldDB" id="A0AAD7NI14"/>
<protein>
    <recommendedName>
        <fullName evidence="4">F-box domain-containing protein</fullName>
    </recommendedName>
</protein>
<dbReference type="EMBL" id="JARJLG010000047">
    <property type="protein sequence ID" value="KAJ7760848.1"/>
    <property type="molecule type" value="Genomic_DNA"/>
</dbReference>
<keyword evidence="3" id="KW-1185">Reference proteome</keyword>
<gene>
    <name evidence="2" type="ORF">DFH07DRAFT_771641</name>
</gene>
<name>A0AAD7NI14_9AGAR</name>
<evidence type="ECO:0008006" key="4">
    <source>
        <dbReference type="Google" id="ProtNLM"/>
    </source>
</evidence>
<evidence type="ECO:0000313" key="3">
    <source>
        <dbReference type="Proteomes" id="UP001215280"/>
    </source>
</evidence>
<reference evidence="2" key="1">
    <citation type="submission" date="2023-03" db="EMBL/GenBank/DDBJ databases">
        <title>Massive genome expansion in bonnet fungi (Mycena s.s.) driven by repeated elements and novel gene families across ecological guilds.</title>
        <authorList>
            <consortium name="Lawrence Berkeley National Laboratory"/>
            <person name="Harder C.B."/>
            <person name="Miyauchi S."/>
            <person name="Viragh M."/>
            <person name="Kuo A."/>
            <person name="Thoen E."/>
            <person name="Andreopoulos B."/>
            <person name="Lu D."/>
            <person name="Skrede I."/>
            <person name="Drula E."/>
            <person name="Henrissat B."/>
            <person name="Morin E."/>
            <person name="Kohler A."/>
            <person name="Barry K."/>
            <person name="LaButti K."/>
            <person name="Morin E."/>
            <person name="Salamov A."/>
            <person name="Lipzen A."/>
            <person name="Mereny Z."/>
            <person name="Hegedus B."/>
            <person name="Baldrian P."/>
            <person name="Stursova M."/>
            <person name="Weitz H."/>
            <person name="Taylor A."/>
            <person name="Grigoriev I.V."/>
            <person name="Nagy L.G."/>
            <person name="Martin F."/>
            <person name="Kauserud H."/>
        </authorList>
    </citation>
    <scope>NUCLEOTIDE SEQUENCE</scope>
    <source>
        <strain evidence="2">CBHHK188m</strain>
    </source>
</reference>
<evidence type="ECO:0000256" key="1">
    <source>
        <dbReference type="SAM" id="MobiDB-lite"/>
    </source>
</evidence>
<comment type="caution">
    <text evidence="2">The sequence shown here is derived from an EMBL/GenBank/DDBJ whole genome shotgun (WGS) entry which is preliminary data.</text>
</comment>
<dbReference type="Proteomes" id="UP001215280">
    <property type="component" value="Unassembled WGS sequence"/>
</dbReference>
<organism evidence="2 3">
    <name type="scientific">Mycena maculata</name>
    <dbReference type="NCBI Taxonomy" id="230809"/>
    <lineage>
        <taxon>Eukaryota</taxon>
        <taxon>Fungi</taxon>
        <taxon>Dikarya</taxon>
        <taxon>Basidiomycota</taxon>
        <taxon>Agaricomycotina</taxon>
        <taxon>Agaricomycetes</taxon>
        <taxon>Agaricomycetidae</taxon>
        <taxon>Agaricales</taxon>
        <taxon>Marasmiineae</taxon>
        <taxon>Mycenaceae</taxon>
        <taxon>Mycena</taxon>
    </lineage>
</organism>
<evidence type="ECO:0000313" key="2">
    <source>
        <dbReference type="EMBL" id="KAJ7760848.1"/>
    </source>
</evidence>
<sequence>MVHVMLINDCRWHKIKPSFCPRPATEDFPTTTKPRPENIPPPGKFEHSVAPTHAVTSEMSQVTLMGSGCQLSLASMTYGGVMRIANGLLSSTMTLLSLPREILDDVAQKVADLESLKALSLSASQFRAPCQRILLRSLTLNHQRHANNYTPARILLCGSPHVASYITTLNVQLSEETTFPALRSLRIILGQLQTVRRCRIEGDSGACCWDDLLVAPDVVEFIRRQPLEELHVLFLRRVPIPVLALLFSSAPKLSFHCIYVRPDGEAAPTHARSTPSHMTHLRLSIRTQEIWDALARPRFANYAAHLRKLTLHPAPEHSGIIPAVTHTLEHICFDCLSLLKVGSILPLPPLTSLRSIELIIHFGGTHEAWLGNNLPRLLTSAPATLEMITVTYGTIHHFVRFPLVLQPETMSMLDGVLSHCSTPPCIRWRLSFEGDDRGERLAAFTMCVQMGLPWGHERGKVIV</sequence>